<dbReference type="PANTHER" id="PTHR28155:SF1">
    <property type="entry name" value="DNA-DIRECTED RNA POLYMERASE I SUBUNIT RPA34.5-DOMAIN-CONTAINING PROTEIN"/>
    <property type="match status" value="1"/>
</dbReference>
<feature type="compositionally biased region" description="Basic residues" evidence="1">
    <location>
        <begin position="169"/>
        <end position="178"/>
    </location>
</feature>
<proteinExistence type="predicted"/>
<dbReference type="PANTHER" id="PTHR28155">
    <property type="entry name" value="ACR243WP"/>
    <property type="match status" value="1"/>
</dbReference>
<reference evidence="2 3" key="1">
    <citation type="journal article" date="2023" name="Elife">
        <title>Identification of key yeast species and microbe-microbe interactions impacting larval growth of Drosophila in the wild.</title>
        <authorList>
            <person name="Mure A."/>
            <person name="Sugiura Y."/>
            <person name="Maeda R."/>
            <person name="Honda K."/>
            <person name="Sakurai N."/>
            <person name="Takahashi Y."/>
            <person name="Watada M."/>
            <person name="Katoh T."/>
            <person name="Gotoh A."/>
            <person name="Gotoh Y."/>
            <person name="Taniguchi I."/>
            <person name="Nakamura K."/>
            <person name="Hayashi T."/>
            <person name="Katayama T."/>
            <person name="Uemura T."/>
            <person name="Hattori Y."/>
        </authorList>
    </citation>
    <scope>NUCLEOTIDE SEQUENCE [LARGE SCALE GENOMIC DNA]</scope>
    <source>
        <strain evidence="2 3">SB-73</strain>
    </source>
</reference>
<evidence type="ECO:0000313" key="3">
    <source>
        <dbReference type="Proteomes" id="UP001362899"/>
    </source>
</evidence>
<dbReference type="InterPro" id="IPR053263">
    <property type="entry name" value="Euk_RPA34_RNAP_subunit"/>
</dbReference>
<feature type="region of interest" description="Disordered" evidence="1">
    <location>
        <begin position="116"/>
        <end position="178"/>
    </location>
</feature>
<evidence type="ECO:0000313" key="2">
    <source>
        <dbReference type="EMBL" id="GMM51796.1"/>
    </source>
</evidence>
<organism evidence="2 3">
    <name type="scientific">Starmerella bacillaris</name>
    <name type="common">Yeast</name>
    <name type="synonym">Candida zemplinina</name>
    <dbReference type="NCBI Taxonomy" id="1247836"/>
    <lineage>
        <taxon>Eukaryota</taxon>
        <taxon>Fungi</taxon>
        <taxon>Dikarya</taxon>
        <taxon>Ascomycota</taxon>
        <taxon>Saccharomycotina</taxon>
        <taxon>Dipodascomycetes</taxon>
        <taxon>Dipodascales</taxon>
        <taxon>Trichomonascaceae</taxon>
        <taxon>Starmerella</taxon>
    </lineage>
</organism>
<accession>A0AAV5RJS8</accession>
<dbReference type="Proteomes" id="UP001362899">
    <property type="component" value="Unassembled WGS sequence"/>
</dbReference>
<protein>
    <submittedName>
        <fullName evidence="2">Uncharacterized protein</fullName>
    </submittedName>
</protein>
<evidence type="ECO:0000256" key="1">
    <source>
        <dbReference type="SAM" id="MobiDB-lite"/>
    </source>
</evidence>
<dbReference type="InterPro" id="IPR013240">
    <property type="entry name" value="DNA-dir_RNA_pol1_su_RPA34"/>
</dbReference>
<keyword evidence="3" id="KW-1185">Reference proteome</keyword>
<sequence length="178" mass="19811">MAPSGYENSKLSPSINLNNKQVYLAQVPADFDIASARFKSDTEVVANGVTYFVNSSAVLADCKILNEEASDEYTPSKINISGLLALTQKVQLPKVDFAKVHQPKQKVPQRLGMEMRHFPSGYGRNNYGITKNASKSAAGKTSEVTPTESKEKTKKKHKRDHKEIDNEGRKKRKKEKKA</sequence>
<dbReference type="AlphaFoldDB" id="A0AAV5RJS8"/>
<gene>
    <name evidence="2" type="ORF">DASB73_027590</name>
</gene>
<dbReference type="GO" id="GO:0006360">
    <property type="term" value="P:transcription by RNA polymerase I"/>
    <property type="evidence" value="ECO:0007669"/>
    <property type="project" value="InterPro"/>
</dbReference>
<dbReference type="EMBL" id="BTGC01000008">
    <property type="protein sequence ID" value="GMM51796.1"/>
    <property type="molecule type" value="Genomic_DNA"/>
</dbReference>
<dbReference type="Pfam" id="PF08208">
    <property type="entry name" value="RNA_polI_A34"/>
    <property type="match status" value="1"/>
</dbReference>
<name>A0AAV5RJS8_STABA</name>
<comment type="caution">
    <text evidence="2">The sequence shown here is derived from an EMBL/GenBank/DDBJ whole genome shotgun (WGS) entry which is preliminary data.</text>
</comment>